<feature type="transmembrane region" description="Helical" evidence="11">
    <location>
        <begin position="95"/>
        <end position="116"/>
    </location>
</feature>
<evidence type="ECO:0000256" key="7">
    <source>
        <dbReference type="ARBA" id="ARBA00023170"/>
    </source>
</evidence>
<evidence type="ECO:0000256" key="2">
    <source>
        <dbReference type="ARBA" id="ARBA00022475"/>
    </source>
</evidence>
<dbReference type="Gene3D" id="1.20.1070.10">
    <property type="entry name" value="Rhodopsin 7-helix transmembrane proteins"/>
    <property type="match status" value="1"/>
</dbReference>
<keyword evidence="8 9" id="KW-0807">Transducer</keyword>
<dbReference type="AlphaFoldDB" id="A0AAD9IRV1"/>
<dbReference type="InterPro" id="IPR017452">
    <property type="entry name" value="GPCR_Rhodpsn_7TM"/>
</dbReference>
<gene>
    <name evidence="13" type="ORF">LSH36_1607g00013</name>
</gene>
<keyword evidence="7 9" id="KW-0675">Receptor</keyword>
<feature type="domain" description="G-protein coupled receptors family 1 profile" evidence="12">
    <location>
        <begin position="37"/>
        <end position="295"/>
    </location>
</feature>
<evidence type="ECO:0000256" key="1">
    <source>
        <dbReference type="ARBA" id="ARBA00004651"/>
    </source>
</evidence>
<evidence type="ECO:0000256" key="6">
    <source>
        <dbReference type="ARBA" id="ARBA00023136"/>
    </source>
</evidence>
<keyword evidence="4 11" id="KW-1133">Transmembrane helix</keyword>
<dbReference type="Proteomes" id="UP001208570">
    <property type="component" value="Unassembled WGS sequence"/>
</dbReference>
<dbReference type="PROSITE" id="PS50262">
    <property type="entry name" value="G_PROTEIN_RECEP_F1_2"/>
    <property type="match status" value="1"/>
</dbReference>
<dbReference type="InterPro" id="IPR000276">
    <property type="entry name" value="GPCR_Rhodpsn"/>
</dbReference>
<dbReference type="PRINTS" id="PR00237">
    <property type="entry name" value="GPCRRHODOPSN"/>
</dbReference>
<comment type="similarity">
    <text evidence="9">Belongs to the G-protein coupled receptor 1 family.</text>
</comment>
<dbReference type="PANTHER" id="PTHR22752">
    <property type="entry name" value="G PROTEIN-COUPLED RECEPTOR"/>
    <property type="match status" value="1"/>
</dbReference>
<accession>A0AAD9IRV1</accession>
<keyword evidence="2" id="KW-1003">Cell membrane</keyword>
<reference evidence="13" key="1">
    <citation type="journal article" date="2023" name="Mol. Biol. Evol.">
        <title>Third-Generation Sequencing Reveals the Adaptive Role of the Epigenome in Three Deep-Sea Polychaetes.</title>
        <authorList>
            <person name="Perez M."/>
            <person name="Aroh O."/>
            <person name="Sun Y."/>
            <person name="Lan Y."/>
            <person name="Juniper S.K."/>
            <person name="Young C.R."/>
            <person name="Angers B."/>
            <person name="Qian P.Y."/>
        </authorList>
    </citation>
    <scope>NUCLEOTIDE SEQUENCE</scope>
    <source>
        <strain evidence="13">P08H-3</strain>
    </source>
</reference>
<dbReference type="PROSITE" id="PS00237">
    <property type="entry name" value="G_PROTEIN_RECEP_F1_1"/>
    <property type="match status" value="1"/>
</dbReference>
<keyword evidence="6 11" id="KW-0472">Membrane</keyword>
<proteinExistence type="inferred from homology"/>
<dbReference type="CDD" id="cd00637">
    <property type="entry name" value="7tm_classA_rhodopsin-like"/>
    <property type="match status" value="1"/>
</dbReference>
<keyword evidence="3 9" id="KW-0812">Transmembrane</keyword>
<feature type="transmembrane region" description="Helical" evidence="11">
    <location>
        <begin position="137"/>
        <end position="159"/>
    </location>
</feature>
<evidence type="ECO:0000256" key="9">
    <source>
        <dbReference type="RuleBase" id="RU000688"/>
    </source>
</evidence>
<evidence type="ECO:0000313" key="13">
    <source>
        <dbReference type="EMBL" id="KAK2139801.1"/>
    </source>
</evidence>
<feature type="transmembrane region" description="Helical" evidence="11">
    <location>
        <begin position="16"/>
        <end position="43"/>
    </location>
</feature>
<feature type="transmembrane region" description="Helical" evidence="11">
    <location>
        <begin position="55"/>
        <end position="75"/>
    </location>
</feature>
<keyword evidence="14" id="KW-1185">Reference proteome</keyword>
<organism evidence="13 14">
    <name type="scientific">Paralvinella palmiformis</name>
    <dbReference type="NCBI Taxonomy" id="53620"/>
    <lineage>
        <taxon>Eukaryota</taxon>
        <taxon>Metazoa</taxon>
        <taxon>Spiralia</taxon>
        <taxon>Lophotrochozoa</taxon>
        <taxon>Annelida</taxon>
        <taxon>Polychaeta</taxon>
        <taxon>Sedentaria</taxon>
        <taxon>Canalipalpata</taxon>
        <taxon>Terebellida</taxon>
        <taxon>Terebelliformia</taxon>
        <taxon>Alvinellidae</taxon>
        <taxon>Paralvinella</taxon>
    </lineage>
</organism>
<comment type="subcellular location">
    <subcellularLocation>
        <location evidence="1">Cell membrane</location>
        <topology evidence="1">Multi-pass membrane protein</topology>
    </subcellularLocation>
</comment>
<evidence type="ECO:0000313" key="14">
    <source>
        <dbReference type="Proteomes" id="UP001208570"/>
    </source>
</evidence>
<dbReference type="EMBL" id="JAODUP010001607">
    <property type="protein sequence ID" value="KAK2139801.1"/>
    <property type="molecule type" value="Genomic_DNA"/>
</dbReference>
<dbReference type="GO" id="GO:0004930">
    <property type="term" value="F:G protein-coupled receptor activity"/>
    <property type="evidence" value="ECO:0007669"/>
    <property type="project" value="UniProtKB-KW"/>
</dbReference>
<feature type="transmembrane region" description="Helical" evidence="11">
    <location>
        <begin position="279"/>
        <end position="298"/>
    </location>
</feature>
<evidence type="ECO:0000256" key="4">
    <source>
        <dbReference type="ARBA" id="ARBA00022989"/>
    </source>
</evidence>
<feature type="transmembrane region" description="Helical" evidence="11">
    <location>
        <begin position="239"/>
        <end position="259"/>
    </location>
</feature>
<dbReference type="Pfam" id="PF00001">
    <property type="entry name" value="7tm_1"/>
    <property type="match status" value="1"/>
</dbReference>
<evidence type="ECO:0000256" key="10">
    <source>
        <dbReference type="SAM" id="MobiDB-lite"/>
    </source>
</evidence>
<name>A0AAD9IRV1_9ANNE</name>
<sequence length="416" mass="47082">MDGWTNKTETEITSKIYQLPLICLVVLWTVLVIGSAGNAFIVTSACLQKPLRMRCNVFIVNLAASDMFITCYVMPFGLVMSQYRKLELSNIVCNVNAFIVMCACSASIQFMMLIAVERFARICKMFWYRRMFKPQLKIVYVISCWIFAIVLASQGLTGWSRYVYVPEVHLCMFLMSYSLSYDVCLVVFGLFLPTLVMTACYVSIFKAIRRSRSSMASYGLRSNVTGFPVRLKRRRQRDLRLVVTLFTIVVAFLLFWSPAGVTFTLFLTGLQVPSGLHTASLWLALCNSGVNSLIYGILNRNFRQRYSSLFSRISNILRSKQMHNTHIIRIRNSTSLIEHTGSSSGMSRGTSADNKQINRKKRQSSTDTSIINNVVGGHEVSHSAHASLVSDIRRNQAKETIIHAVINQDDEVETQL</sequence>
<evidence type="ECO:0000256" key="5">
    <source>
        <dbReference type="ARBA" id="ARBA00023040"/>
    </source>
</evidence>
<feature type="transmembrane region" description="Helical" evidence="11">
    <location>
        <begin position="179"/>
        <end position="205"/>
    </location>
</feature>
<dbReference type="GO" id="GO:0005886">
    <property type="term" value="C:plasma membrane"/>
    <property type="evidence" value="ECO:0007669"/>
    <property type="project" value="UniProtKB-SubCell"/>
</dbReference>
<protein>
    <recommendedName>
        <fullName evidence="12">G-protein coupled receptors family 1 profile domain-containing protein</fullName>
    </recommendedName>
</protein>
<evidence type="ECO:0000256" key="11">
    <source>
        <dbReference type="SAM" id="Phobius"/>
    </source>
</evidence>
<dbReference type="SMART" id="SM01381">
    <property type="entry name" value="7TM_GPCR_Srsx"/>
    <property type="match status" value="1"/>
</dbReference>
<dbReference type="SUPFAM" id="SSF81321">
    <property type="entry name" value="Family A G protein-coupled receptor-like"/>
    <property type="match status" value="1"/>
</dbReference>
<feature type="region of interest" description="Disordered" evidence="10">
    <location>
        <begin position="338"/>
        <end position="367"/>
    </location>
</feature>
<evidence type="ECO:0000256" key="3">
    <source>
        <dbReference type="ARBA" id="ARBA00022692"/>
    </source>
</evidence>
<evidence type="ECO:0000256" key="8">
    <source>
        <dbReference type="ARBA" id="ARBA00023224"/>
    </source>
</evidence>
<evidence type="ECO:0000259" key="12">
    <source>
        <dbReference type="PROSITE" id="PS50262"/>
    </source>
</evidence>
<comment type="caution">
    <text evidence="13">The sequence shown here is derived from an EMBL/GenBank/DDBJ whole genome shotgun (WGS) entry which is preliminary data.</text>
</comment>
<keyword evidence="5 9" id="KW-0297">G-protein coupled receptor</keyword>
<feature type="compositionally biased region" description="Low complexity" evidence="10">
    <location>
        <begin position="340"/>
        <end position="351"/>
    </location>
</feature>